<evidence type="ECO:0000313" key="3">
    <source>
        <dbReference type="Proteomes" id="UP000077266"/>
    </source>
</evidence>
<accession>A0A165HEM8</accession>
<feature type="region of interest" description="Disordered" evidence="1">
    <location>
        <begin position="62"/>
        <end position="86"/>
    </location>
</feature>
<proteinExistence type="predicted"/>
<name>A0A165HEM8_EXIGL</name>
<dbReference type="AlphaFoldDB" id="A0A165HEM8"/>
<dbReference type="EMBL" id="KV426019">
    <property type="protein sequence ID" value="KZV91853.1"/>
    <property type="molecule type" value="Genomic_DNA"/>
</dbReference>
<keyword evidence="3" id="KW-1185">Reference proteome</keyword>
<gene>
    <name evidence="2" type="ORF">EXIGLDRAFT_86124</name>
</gene>
<dbReference type="InParanoid" id="A0A165HEM8"/>
<organism evidence="2 3">
    <name type="scientific">Exidia glandulosa HHB12029</name>
    <dbReference type="NCBI Taxonomy" id="1314781"/>
    <lineage>
        <taxon>Eukaryota</taxon>
        <taxon>Fungi</taxon>
        <taxon>Dikarya</taxon>
        <taxon>Basidiomycota</taxon>
        <taxon>Agaricomycotina</taxon>
        <taxon>Agaricomycetes</taxon>
        <taxon>Auriculariales</taxon>
        <taxon>Exidiaceae</taxon>
        <taxon>Exidia</taxon>
    </lineage>
</organism>
<sequence length="251" mass="26698">MPRPPTTIPRFISLHRPITPATRGPFLRPGFTAIHALCYSAEVLYNDCCSCTWAPLPLSSSKAPVPHQSMNAHNQPKATPHTPLKPAGSVSRVQCWSSTCSDLRSTLHLIHRPPAPAKHSPSDVLIPNMGPRRSTLRGHGPLSGTPLRGEPWIVDRRAKCESSATIHPTSVASATHRLSISSLAVDPDPCTVGHSSLEGLIAPCIISSTSALRLDPLHGTSNLCAPSRNHSSSCVVPKSPIVVCGVLARCS</sequence>
<reference evidence="2 3" key="1">
    <citation type="journal article" date="2016" name="Mol. Biol. Evol.">
        <title>Comparative Genomics of Early-Diverging Mushroom-Forming Fungi Provides Insights into the Origins of Lignocellulose Decay Capabilities.</title>
        <authorList>
            <person name="Nagy L.G."/>
            <person name="Riley R."/>
            <person name="Tritt A."/>
            <person name="Adam C."/>
            <person name="Daum C."/>
            <person name="Floudas D."/>
            <person name="Sun H."/>
            <person name="Yadav J.S."/>
            <person name="Pangilinan J."/>
            <person name="Larsson K.H."/>
            <person name="Matsuura K."/>
            <person name="Barry K."/>
            <person name="Labutti K."/>
            <person name="Kuo R."/>
            <person name="Ohm R.A."/>
            <person name="Bhattacharya S.S."/>
            <person name="Shirouzu T."/>
            <person name="Yoshinaga Y."/>
            <person name="Martin F.M."/>
            <person name="Grigoriev I.V."/>
            <person name="Hibbett D.S."/>
        </authorList>
    </citation>
    <scope>NUCLEOTIDE SEQUENCE [LARGE SCALE GENOMIC DNA]</scope>
    <source>
        <strain evidence="2 3">HHB12029</strain>
    </source>
</reference>
<dbReference type="Proteomes" id="UP000077266">
    <property type="component" value="Unassembled WGS sequence"/>
</dbReference>
<evidence type="ECO:0000313" key="2">
    <source>
        <dbReference type="EMBL" id="KZV91853.1"/>
    </source>
</evidence>
<protein>
    <submittedName>
        <fullName evidence="2">Uncharacterized protein</fullName>
    </submittedName>
</protein>
<feature type="compositionally biased region" description="Polar residues" evidence="1">
    <location>
        <begin position="62"/>
        <end position="77"/>
    </location>
</feature>
<evidence type="ECO:0000256" key="1">
    <source>
        <dbReference type="SAM" id="MobiDB-lite"/>
    </source>
</evidence>